<keyword evidence="11 12" id="KW-0804">Transcription</keyword>
<dbReference type="Proteomes" id="UP001314796">
    <property type="component" value="Unassembled WGS sequence"/>
</dbReference>
<dbReference type="InterPro" id="IPR050219">
    <property type="entry name" value="DnaG_primase"/>
</dbReference>
<dbReference type="InterPro" id="IPR019475">
    <property type="entry name" value="DNA_primase_DnaB-bd"/>
</dbReference>
<evidence type="ECO:0000313" key="15">
    <source>
        <dbReference type="EMBL" id="MBM7614630.1"/>
    </source>
</evidence>
<sequence>MGGFFPDEIIDEIKDRNNIVDIIAQYIQVKASGGATYKALCPFHNEKTPSFVINSQKQIFKCFGCGEGGDVIGFIMKMENLDFIDAIKLLAERSNIHLEELNNSEELKKDIQQKVLYFDIHKKAAIYYYNNLTKGKNPALNYLSKRGLTPKIIKSFGIGYAYNSWKDLMNYLVNEGYQIQDIEKCGLILKNKDGTDYYDRFRNRVIFPIFDIRGNVIGFGGRVLDDSLPKYLNSPETPVFNKSSTIYGLNFARKHITDGKIILVEGYMDVIALCQRGFNNVVAALGTSLTKYHAQILKKYSSEVIIAFDGDEAGIKATLRSVDIMKEVGLNCKVLLLPSNKDPDDFIKEMGKYAFQNQLDKAVSPIDLKIIQAKKKFNLDKPEGKIDFVKELAEILKQIKSPVEREVYVQKIEKEIGVSQQAIHMEIYGNKGTTPFDKNPKYSSSYKRDNKYIEAVPPVEQKGHLTAEKQLIKLMLVKPDVRPLIIKKVQPEDFSLGKHQIIVEYIVDHYQWGPQEIVKGLPQLQQDIENILQIDIEHINIAKTLEKYVVNMKRFKLMYQAKELQHQQKVLKENKKLDQEEVEKELLKIGMEIVRINTEIQRLQL</sequence>
<dbReference type="Pfam" id="PF13155">
    <property type="entry name" value="Toprim_2"/>
    <property type="match status" value="1"/>
</dbReference>
<comment type="similarity">
    <text evidence="12 13">Belongs to the DnaG primase family.</text>
</comment>
<evidence type="ECO:0000256" key="10">
    <source>
        <dbReference type="ARBA" id="ARBA00023125"/>
    </source>
</evidence>
<dbReference type="InterPro" id="IPR037068">
    <property type="entry name" value="DNA_primase_core_N_sf"/>
</dbReference>
<comment type="function">
    <text evidence="12 13">RNA polymerase that catalyzes the synthesis of short RNA molecules used as primers for DNA polymerase during DNA replication.</text>
</comment>
<keyword evidence="16" id="KW-1185">Reference proteome</keyword>
<proteinExistence type="inferred from homology"/>
<feature type="zinc finger region" description="CHC2-type" evidence="12">
    <location>
        <begin position="41"/>
        <end position="65"/>
    </location>
</feature>
<evidence type="ECO:0000256" key="7">
    <source>
        <dbReference type="ARBA" id="ARBA00022771"/>
    </source>
</evidence>
<dbReference type="SUPFAM" id="SSF56731">
    <property type="entry name" value="DNA primase core"/>
    <property type="match status" value="1"/>
</dbReference>
<feature type="domain" description="Toprim" evidence="14">
    <location>
        <begin position="259"/>
        <end position="340"/>
    </location>
</feature>
<comment type="subunit">
    <text evidence="12">Monomer. Interacts with DnaB.</text>
</comment>
<dbReference type="NCBIfam" id="TIGR01391">
    <property type="entry name" value="dnaG"/>
    <property type="match status" value="1"/>
</dbReference>
<evidence type="ECO:0000259" key="14">
    <source>
        <dbReference type="PROSITE" id="PS50880"/>
    </source>
</evidence>
<keyword evidence="3 12" id="KW-0808">Transferase</keyword>
<dbReference type="EMBL" id="JAFBEE010000005">
    <property type="protein sequence ID" value="MBM7614630.1"/>
    <property type="molecule type" value="Genomic_DNA"/>
</dbReference>
<evidence type="ECO:0000256" key="6">
    <source>
        <dbReference type="ARBA" id="ARBA00022723"/>
    </source>
</evidence>
<organism evidence="15 16">
    <name type="scientific">Alkaliphilus hydrothermalis</name>
    <dbReference type="NCBI Taxonomy" id="1482730"/>
    <lineage>
        <taxon>Bacteria</taxon>
        <taxon>Bacillati</taxon>
        <taxon>Bacillota</taxon>
        <taxon>Clostridia</taxon>
        <taxon>Peptostreptococcales</taxon>
        <taxon>Natronincolaceae</taxon>
        <taxon>Alkaliphilus</taxon>
    </lineage>
</organism>
<keyword evidence="9" id="KW-0460">Magnesium</keyword>
<dbReference type="InterPro" id="IPR002694">
    <property type="entry name" value="Znf_CHC2"/>
</dbReference>
<comment type="cofactor">
    <cofactor evidence="12 13">
        <name>Zn(2+)</name>
        <dbReference type="ChEBI" id="CHEBI:29105"/>
    </cofactor>
    <text evidence="12 13">Binds 1 zinc ion per monomer.</text>
</comment>
<keyword evidence="4 12" id="KW-0548">Nucleotidyltransferase</keyword>
<accession>A0ABS2NNV9</accession>
<keyword evidence="7 12" id="KW-0863">Zinc-finger</keyword>
<keyword evidence="1 12" id="KW-0240">DNA-directed RNA polymerase</keyword>
<gene>
    <name evidence="12" type="primary">dnaG</name>
    <name evidence="15" type="ORF">JOC73_001142</name>
</gene>
<dbReference type="InterPro" id="IPR036977">
    <property type="entry name" value="DNA_primase_Znf_CHC2"/>
</dbReference>
<dbReference type="PANTHER" id="PTHR30313">
    <property type="entry name" value="DNA PRIMASE"/>
    <property type="match status" value="1"/>
</dbReference>
<comment type="catalytic activity">
    <reaction evidence="12">
        <text>ssDNA + n NTP = ssDNA/pppN(pN)n-1 hybrid + (n-1) diphosphate.</text>
        <dbReference type="EC" id="2.7.7.101"/>
    </reaction>
</comment>
<dbReference type="SMART" id="SM00493">
    <property type="entry name" value="TOPRIM"/>
    <property type="match status" value="1"/>
</dbReference>
<dbReference type="Gene3D" id="3.40.1360.10">
    <property type="match status" value="1"/>
</dbReference>
<dbReference type="InterPro" id="IPR006295">
    <property type="entry name" value="DNA_primase_DnaG"/>
</dbReference>
<dbReference type="InterPro" id="IPR013264">
    <property type="entry name" value="DNAG_N"/>
</dbReference>
<dbReference type="GO" id="GO:0016779">
    <property type="term" value="F:nucleotidyltransferase activity"/>
    <property type="evidence" value="ECO:0007669"/>
    <property type="project" value="UniProtKB-KW"/>
</dbReference>
<evidence type="ECO:0000256" key="13">
    <source>
        <dbReference type="PIRNR" id="PIRNR002811"/>
    </source>
</evidence>
<dbReference type="HAMAP" id="MF_00974">
    <property type="entry name" value="DNA_primase_DnaG"/>
    <property type="match status" value="1"/>
</dbReference>
<comment type="domain">
    <text evidence="12">Contains an N-terminal zinc-binding domain, a central core domain that contains the primase activity, and a C-terminal DnaB-binding domain.</text>
</comment>
<dbReference type="PROSITE" id="PS50880">
    <property type="entry name" value="TOPRIM"/>
    <property type="match status" value="1"/>
</dbReference>
<evidence type="ECO:0000256" key="3">
    <source>
        <dbReference type="ARBA" id="ARBA00022679"/>
    </source>
</evidence>
<keyword evidence="10 12" id="KW-0238">DNA-binding</keyword>
<dbReference type="InterPro" id="IPR006171">
    <property type="entry name" value="TOPRIM_dom"/>
</dbReference>
<dbReference type="Pfam" id="PF10410">
    <property type="entry name" value="DnaB_bind"/>
    <property type="match status" value="1"/>
</dbReference>
<dbReference type="EC" id="2.7.7.101" evidence="12"/>
<evidence type="ECO:0000256" key="4">
    <source>
        <dbReference type="ARBA" id="ARBA00022695"/>
    </source>
</evidence>
<evidence type="ECO:0000313" key="16">
    <source>
        <dbReference type="Proteomes" id="UP001314796"/>
    </source>
</evidence>
<dbReference type="InterPro" id="IPR016136">
    <property type="entry name" value="DNA_helicase_N/primase_C"/>
</dbReference>
<evidence type="ECO:0000256" key="1">
    <source>
        <dbReference type="ARBA" id="ARBA00022478"/>
    </source>
</evidence>
<dbReference type="Pfam" id="PF01807">
    <property type="entry name" value="Zn_ribbon_DnaG"/>
    <property type="match status" value="1"/>
</dbReference>
<dbReference type="Gene3D" id="1.10.860.10">
    <property type="entry name" value="DNAb Helicase, Chain A"/>
    <property type="match status" value="1"/>
</dbReference>
<protein>
    <recommendedName>
        <fullName evidence="12 13">DNA primase</fullName>
        <ecNumber evidence="12">2.7.7.101</ecNumber>
    </recommendedName>
</protein>
<dbReference type="Gene3D" id="3.90.580.10">
    <property type="entry name" value="Zinc finger, CHC2-type domain"/>
    <property type="match status" value="1"/>
</dbReference>
<keyword evidence="2 12" id="KW-0639">Primosome</keyword>
<dbReference type="InterPro" id="IPR034151">
    <property type="entry name" value="TOPRIM_DnaG_bac"/>
</dbReference>
<dbReference type="PANTHER" id="PTHR30313:SF2">
    <property type="entry name" value="DNA PRIMASE"/>
    <property type="match status" value="1"/>
</dbReference>
<dbReference type="Gene3D" id="3.90.980.10">
    <property type="entry name" value="DNA primase, catalytic core, N-terminal domain"/>
    <property type="match status" value="1"/>
</dbReference>
<dbReference type="RefSeq" id="WP_204401021.1">
    <property type="nucleotide sequence ID" value="NZ_JAFBEE010000005.1"/>
</dbReference>
<evidence type="ECO:0000256" key="12">
    <source>
        <dbReference type="HAMAP-Rule" id="MF_00974"/>
    </source>
</evidence>
<evidence type="ECO:0000256" key="5">
    <source>
        <dbReference type="ARBA" id="ARBA00022705"/>
    </source>
</evidence>
<dbReference type="PIRSF" id="PIRSF002811">
    <property type="entry name" value="DnaG"/>
    <property type="match status" value="1"/>
</dbReference>
<evidence type="ECO:0000256" key="11">
    <source>
        <dbReference type="ARBA" id="ARBA00023163"/>
    </source>
</evidence>
<keyword evidence="5 12" id="KW-0235">DNA replication</keyword>
<dbReference type="InterPro" id="IPR036185">
    <property type="entry name" value="DNA_heli_DnaB-like_N_sf"/>
</dbReference>
<evidence type="ECO:0000256" key="2">
    <source>
        <dbReference type="ARBA" id="ARBA00022515"/>
    </source>
</evidence>
<dbReference type="CDD" id="cd03364">
    <property type="entry name" value="TOPRIM_DnaG_primases"/>
    <property type="match status" value="1"/>
</dbReference>
<dbReference type="InterPro" id="IPR030846">
    <property type="entry name" value="DnaG_bac"/>
</dbReference>
<evidence type="ECO:0000256" key="8">
    <source>
        <dbReference type="ARBA" id="ARBA00022833"/>
    </source>
</evidence>
<dbReference type="SUPFAM" id="SSF57783">
    <property type="entry name" value="Zinc beta-ribbon"/>
    <property type="match status" value="1"/>
</dbReference>
<comment type="caution">
    <text evidence="15">The sequence shown here is derived from an EMBL/GenBank/DDBJ whole genome shotgun (WGS) entry which is preliminary data.</text>
</comment>
<keyword evidence="8 12" id="KW-0862">Zinc</keyword>
<keyword evidence="6 12" id="KW-0479">Metal-binding</keyword>
<reference evidence="15 16" key="1">
    <citation type="submission" date="2021-01" db="EMBL/GenBank/DDBJ databases">
        <title>Genomic Encyclopedia of Type Strains, Phase IV (KMG-IV): sequencing the most valuable type-strain genomes for metagenomic binning, comparative biology and taxonomic classification.</title>
        <authorList>
            <person name="Goeker M."/>
        </authorList>
    </citation>
    <scope>NUCLEOTIDE SEQUENCE [LARGE SCALE GENOMIC DNA]</scope>
    <source>
        <strain evidence="15 16">DSM 25890</strain>
    </source>
</reference>
<dbReference type="SUPFAM" id="SSF48024">
    <property type="entry name" value="N-terminal domain of DnaB helicase"/>
    <property type="match status" value="1"/>
</dbReference>
<dbReference type="Pfam" id="PF08275">
    <property type="entry name" value="DNAG_N"/>
    <property type="match status" value="1"/>
</dbReference>
<name>A0ABS2NNV9_9FIRM</name>
<dbReference type="SMART" id="SM00400">
    <property type="entry name" value="ZnF_CHCC"/>
    <property type="match status" value="1"/>
</dbReference>
<evidence type="ECO:0000256" key="9">
    <source>
        <dbReference type="ARBA" id="ARBA00022842"/>
    </source>
</evidence>